<proteinExistence type="predicted"/>
<gene>
    <name evidence="1" type="ORF">NCTC11296_02075</name>
</gene>
<protein>
    <submittedName>
        <fullName evidence="1">Uncharacterized protein</fullName>
    </submittedName>
</protein>
<dbReference type="EMBL" id="UGHK01000002">
    <property type="protein sequence ID" value="STO72154.1"/>
    <property type="molecule type" value="Genomic_DNA"/>
</dbReference>
<dbReference type="AlphaFoldDB" id="A0A377IA18"/>
<evidence type="ECO:0000313" key="2">
    <source>
        <dbReference type="Proteomes" id="UP000254465"/>
    </source>
</evidence>
<dbReference type="RefSeq" id="WP_021723549.1">
    <property type="nucleotide sequence ID" value="NZ_PQVK01000100.1"/>
</dbReference>
<dbReference type="Proteomes" id="UP000254465">
    <property type="component" value="Unassembled WGS sequence"/>
</dbReference>
<accession>A0A377IA18</accession>
<sequence length="376" mass="43110">MTTVTYSQGRLMTDSMATTISTFKGFVNQFNMNESVARNIIDDPDFIVDQLIIDDFVENNPLRNKKYSLNQVINFAKRNHNALKLLDGKYIQSDENGKYFLCPDASLKINGQKVLAVAYAGKFNFFTLPIIEYAVYHAKTIEAFFNILLNFKEIIFTNKALNFHLMLVFKEGVYRLYDLDRRSIYFHSKKDKGIIGIGSGFQLFIENNKEKFSKNNALLEDVHCYAMKNDPYTNNLVAMVDFNGDKIIQKNLILIEDLLIEKEEFIKENDNKTFKKEISNEKIKALVKCKLNFSIQTDDISREALRVECIIEENNFSCRVYTENRLASVGLSIFLPNIIGVATLAGIAAHNLLTLNPDYEIGKNILDSQINITYQP</sequence>
<reference evidence="1 2" key="1">
    <citation type="submission" date="2018-06" db="EMBL/GenBank/DDBJ databases">
        <authorList>
            <consortium name="Pathogen Informatics"/>
            <person name="Doyle S."/>
        </authorList>
    </citation>
    <scope>NUCLEOTIDE SEQUENCE [LARGE SCALE GENOMIC DNA]</scope>
    <source>
        <strain evidence="1 2">NCTC11296</strain>
    </source>
</reference>
<evidence type="ECO:0000313" key="1">
    <source>
        <dbReference type="EMBL" id="STO72154.1"/>
    </source>
</evidence>
<name>A0A377IA18_AVIPA</name>
<organism evidence="1 2">
    <name type="scientific">Avibacterium paragallinarum</name>
    <name type="common">Haemophilus gallinarum</name>
    <dbReference type="NCBI Taxonomy" id="728"/>
    <lineage>
        <taxon>Bacteria</taxon>
        <taxon>Pseudomonadati</taxon>
        <taxon>Pseudomonadota</taxon>
        <taxon>Gammaproteobacteria</taxon>
        <taxon>Pasteurellales</taxon>
        <taxon>Pasteurellaceae</taxon>
        <taxon>Avibacterium</taxon>
    </lineage>
</organism>